<reference evidence="1 2" key="1">
    <citation type="journal article" date="2024" name="BMC Genomics">
        <title>De novo assembly and annotation of Popillia japonica's genome with initial clues to its potential as an invasive pest.</title>
        <authorList>
            <person name="Cucini C."/>
            <person name="Boschi S."/>
            <person name="Funari R."/>
            <person name="Cardaioli E."/>
            <person name="Iannotti N."/>
            <person name="Marturano G."/>
            <person name="Paoli F."/>
            <person name="Bruttini M."/>
            <person name="Carapelli A."/>
            <person name="Frati F."/>
            <person name="Nardi F."/>
        </authorList>
    </citation>
    <scope>NUCLEOTIDE SEQUENCE [LARGE SCALE GENOMIC DNA]</scope>
    <source>
        <strain evidence="1">DMR45628</strain>
    </source>
</reference>
<dbReference type="Proteomes" id="UP001458880">
    <property type="component" value="Unassembled WGS sequence"/>
</dbReference>
<evidence type="ECO:0000313" key="1">
    <source>
        <dbReference type="EMBL" id="KAK9738035.1"/>
    </source>
</evidence>
<protein>
    <recommendedName>
        <fullName evidence="3">HTH CENPB-type domain-containing protein</fullName>
    </recommendedName>
</protein>
<accession>A0AAW1LSD2</accession>
<dbReference type="EMBL" id="JASPKY010000092">
    <property type="protein sequence ID" value="KAK9738035.1"/>
    <property type="molecule type" value="Genomic_DNA"/>
</dbReference>
<keyword evidence="2" id="KW-1185">Reference proteome</keyword>
<sequence>MPLISIVLRRSIYTSCSTNNIDWPSNKQKVPRIGRKWLKLFLKQHSEVVRRKSQNVNPARATNLNKFLVDHYFDTLTQAMTEMGVMGKPHLIFNMDEKRCQLTVHKEPVILIRKGIRKVPFVAPEHAENFTIVSCENALG</sequence>
<gene>
    <name evidence="1" type="ORF">QE152_g10210</name>
</gene>
<evidence type="ECO:0000313" key="2">
    <source>
        <dbReference type="Proteomes" id="UP001458880"/>
    </source>
</evidence>
<name>A0AAW1LSD2_POPJA</name>
<evidence type="ECO:0008006" key="3">
    <source>
        <dbReference type="Google" id="ProtNLM"/>
    </source>
</evidence>
<dbReference type="AlphaFoldDB" id="A0AAW1LSD2"/>
<comment type="caution">
    <text evidence="1">The sequence shown here is derived from an EMBL/GenBank/DDBJ whole genome shotgun (WGS) entry which is preliminary data.</text>
</comment>
<proteinExistence type="predicted"/>
<organism evidence="1 2">
    <name type="scientific">Popillia japonica</name>
    <name type="common">Japanese beetle</name>
    <dbReference type="NCBI Taxonomy" id="7064"/>
    <lineage>
        <taxon>Eukaryota</taxon>
        <taxon>Metazoa</taxon>
        <taxon>Ecdysozoa</taxon>
        <taxon>Arthropoda</taxon>
        <taxon>Hexapoda</taxon>
        <taxon>Insecta</taxon>
        <taxon>Pterygota</taxon>
        <taxon>Neoptera</taxon>
        <taxon>Endopterygota</taxon>
        <taxon>Coleoptera</taxon>
        <taxon>Polyphaga</taxon>
        <taxon>Scarabaeiformia</taxon>
        <taxon>Scarabaeidae</taxon>
        <taxon>Rutelinae</taxon>
        <taxon>Popillia</taxon>
    </lineage>
</organism>